<evidence type="ECO:0000256" key="9">
    <source>
        <dbReference type="ARBA" id="ARBA00023163"/>
    </source>
</evidence>
<evidence type="ECO:0000259" key="12">
    <source>
        <dbReference type="PROSITE" id="PS50157"/>
    </source>
</evidence>
<keyword evidence="7" id="KW-0805">Transcription regulation</keyword>
<dbReference type="PANTHER" id="PTHR23235">
    <property type="entry name" value="KRUEPPEL-LIKE TRANSCRIPTION FACTOR"/>
    <property type="match status" value="1"/>
</dbReference>
<evidence type="ECO:0000256" key="5">
    <source>
        <dbReference type="ARBA" id="ARBA00022771"/>
    </source>
</evidence>
<accession>A0A093DSR3</accession>
<dbReference type="GO" id="GO:0008270">
    <property type="term" value="F:zinc ion binding"/>
    <property type="evidence" value="ECO:0007669"/>
    <property type="project" value="UniProtKB-KW"/>
</dbReference>
<dbReference type="SUPFAM" id="SSF57667">
    <property type="entry name" value="beta-beta-alpha zinc fingers"/>
    <property type="match status" value="1"/>
</dbReference>
<feature type="non-terminal residue" evidence="13">
    <location>
        <position position="44"/>
    </location>
</feature>
<dbReference type="SMART" id="SM00355">
    <property type="entry name" value="ZnF_C2H2"/>
    <property type="match status" value="1"/>
</dbReference>
<dbReference type="PROSITE" id="PS00028">
    <property type="entry name" value="ZINC_FINGER_C2H2_1"/>
    <property type="match status" value="1"/>
</dbReference>
<dbReference type="Proteomes" id="UP000053149">
    <property type="component" value="Unassembled WGS sequence"/>
</dbReference>
<dbReference type="PANTHER" id="PTHR23235:SF152">
    <property type="entry name" value="SI:DKEY-210J14.3"/>
    <property type="match status" value="1"/>
</dbReference>
<feature type="domain" description="C2H2-type" evidence="12">
    <location>
        <begin position="1"/>
        <end position="13"/>
    </location>
</feature>
<name>A0A093DSR3_9AVES</name>
<keyword evidence="9" id="KW-0804">Transcription</keyword>
<dbReference type="GO" id="GO:0005634">
    <property type="term" value="C:nucleus"/>
    <property type="evidence" value="ECO:0007669"/>
    <property type="project" value="UniProtKB-SubCell"/>
</dbReference>
<dbReference type="GO" id="GO:0000978">
    <property type="term" value="F:RNA polymerase II cis-regulatory region sequence-specific DNA binding"/>
    <property type="evidence" value="ECO:0007669"/>
    <property type="project" value="TreeGrafter"/>
</dbReference>
<evidence type="ECO:0000256" key="8">
    <source>
        <dbReference type="ARBA" id="ARBA00023125"/>
    </source>
</evidence>
<dbReference type="FunFam" id="3.30.160.60:FF:001784">
    <property type="entry name" value="Zinc finger protein 768"/>
    <property type="match status" value="1"/>
</dbReference>
<reference evidence="13 14" key="1">
    <citation type="submission" date="2014-04" db="EMBL/GenBank/DDBJ databases">
        <title>Genome evolution of avian class.</title>
        <authorList>
            <person name="Zhang G."/>
            <person name="Li C."/>
        </authorList>
    </citation>
    <scope>NUCLEOTIDE SEQUENCE [LARGE SCALE GENOMIC DNA]</scope>
    <source>
        <strain evidence="13">BGI_N339</strain>
    </source>
</reference>
<keyword evidence="5 11" id="KW-0863">Zinc-finger</keyword>
<dbReference type="Pfam" id="PF00096">
    <property type="entry name" value="zf-C2H2"/>
    <property type="match status" value="1"/>
</dbReference>
<dbReference type="InterPro" id="IPR036236">
    <property type="entry name" value="Znf_C2H2_sf"/>
</dbReference>
<proteinExistence type="inferred from homology"/>
<keyword evidence="4" id="KW-0677">Repeat</keyword>
<evidence type="ECO:0000256" key="11">
    <source>
        <dbReference type="PROSITE-ProRule" id="PRU00042"/>
    </source>
</evidence>
<gene>
    <name evidence="13" type="ORF">N339_12792</name>
</gene>
<keyword evidence="8" id="KW-0238">DNA-binding</keyword>
<keyword evidence="10" id="KW-0539">Nucleus</keyword>
<comment type="similarity">
    <text evidence="2">Belongs to the krueppel C2H2-type zinc-finger protein family.</text>
</comment>
<feature type="domain" description="C2H2-type" evidence="12">
    <location>
        <begin position="14"/>
        <end position="41"/>
    </location>
</feature>
<evidence type="ECO:0000256" key="4">
    <source>
        <dbReference type="ARBA" id="ARBA00022737"/>
    </source>
</evidence>
<evidence type="ECO:0000256" key="7">
    <source>
        <dbReference type="ARBA" id="ARBA00023015"/>
    </source>
</evidence>
<evidence type="ECO:0000313" key="14">
    <source>
        <dbReference type="Proteomes" id="UP000053149"/>
    </source>
</evidence>
<dbReference type="PROSITE" id="PS50157">
    <property type="entry name" value="ZINC_FINGER_C2H2_2"/>
    <property type="match status" value="2"/>
</dbReference>
<evidence type="ECO:0000256" key="2">
    <source>
        <dbReference type="ARBA" id="ARBA00006991"/>
    </source>
</evidence>
<organism evidence="13 14">
    <name type="scientific">Pterocles gutturalis</name>
    <name type="common">yellow-throated sandgrouse</name>
    <dbReference type="NCBI Taxonomy" id="240206"/>
    <lineage>
        <taxon>Eukaryota</taxon>
        <taxon>Metazoa</taxon>
        <taxon>Chordata</taxon>
        <taxon>Craniata</taxon>
        <taxon>Vertebrata</taxon>
        <taxon>Euteleostomi</taxon>
        <taxon>Archelosauria</taxon>
        <taxon>Archosauria</taxon>
        <taxon>Dinosauria</taxon>
        <taxon>Saurischia</taxon>
        <taxon>Theropoda</taxon>
        <taxon>Coelurosauria</taxon>
        <taxon>Aves</taxon>
        <taxon>Neognathae</taxon>
        <taxon>Neoaves</taxon>
        <taxon>Columbimorphae</taxon>
        <taxon>Pterocliformes</taxon>
        <taxon>Pteroclidae</taxon>
        <taxon>Pterocles</taxon>
    </lineage>
</organism>
<dbReference type="EMBL" id="KL230262">
    <property type="protein sequence ID" value="KFV05201.1"/>
    <property type="molecule type" value="Genomic_DNA"/>
</dbReference>
<dbReference type="AlphaFoldDB" id="A0A093DSR3"/>
<keyword evidence="3" id="KW-0479">Metal-binding</keyword>
<evidence type="ECO:0000256" key="6">
    <source>
        <dbReference type="ARBA" id="ARBA00022833"/>
    </source>
</evidence>
<feature type="non-terminal residue" evidence="13">
    <location>
        <position position="1"/>
    </location>
</feature>
<evidence type="ECO:0000256" key="3">
    <source>
        <dbReference type="ARBA" id="ARBA00022723"/>
    </source>
</evidence>
<dbReference type="InterPro" id="IPR013087">
    <property type="entry name" value="Znf_C2H2_type"/>
</dbReference>
<dbReference type="Gene3D" id="3.30.160.60">
    <property type="entry name" value="Classic Zinc Finger"/>
    <property type="match status" value="2"/>
</dbReference>
<evidence type="ECO:0000256" key="10">
    <source>
        <dbReference type="ARBA" id="ARBA00023242"/>
    </source>
</evidence>
<sequence length="44" mass="5152">LLTHQRTHTGEKPFQCGHCGKRFNDSSVMVRHQRTHTAEKPYKC</sequence>
<comment type="subcellular location">
    <subcellularLocation>
        <location evidence="1">Nucleus</location>
    </subcellularLocation>
</comment>
<evidence type="ECO:0000256" key="1">
    <source>
        <dbReference type="ARBA" id="ARBA00004123"/>
    </source>
</evidence>
<evidence type="ECO:0000313" key="13">
    <source>
        <dbReference type="EMBL" id="KFV05201.1"/>
    </source>
</evidence>
<dbReference type="GO" id="GO:0000981">
    <property type="term" value="F:DNA-binding transcription factor activity, RNA polymerase II-specific"/>
    <property type="evidence" value="ECO:0007669"/>
    <property type="project" value="TreeGrafter"/>
</dbReference>
<protein>
    <submittedName>
        <fullName evidence="13">Zinc finger protein 394</fullName>
    </submittedName>
</protein>
<keyword evidence="6" id="KW-0862">Zinc</keyword>
<keyword evidence="14" id="KW-1185">Reference proteome</keyword>